<gene>
    <name evidence="1" type="ORF">PMAYCL1PPCAC_19440</name>
</gene>
<dbReference type="AlphaFoldDB" id="A0AAN5I2M4"/>
<feature type="non-terminal residue" evidence="1">
    <location>
        <position position="165"/>
    </location>
</feature>
<reference evidence="2" key="1">
    <citation type="submission" date="2022-10" db="EMBL/GenBank/DDBJ databases">
        <title>Genome assembly of Pristionchus species.</title>
        <authorList>
            <person name="Yoshida K."/>
            <person name="Sommer R.J."/>
        </authorList>
    </citation>
    <scope>NUCLEOTIDE SEQUENCE [LARGE SCALE GENOMIC DNA]</scope>
    <source>
        <strain evidence="2">RS5460</strain>
    </source>
</reference>
<name>A0AAN5I2M4_9BILA</name>
<evidence type="ECO:0000313" key="1">
    <source>
        <dbReference type="EMBL" id="GMR49245.1"/>
    </source>
</evidence>
<protein>
    <submittedName>
        <fullName evidence="1">Uncharacterized protein</fullName>
    </submittedName>
</protein>
<dbReference type="Proteomes" id="UP001328107">
    <property type="component" value="Unassembled WGS sequence"/>
</dbReference>
<organism evidence="1 2">
    <name type="scientific">Pristionchus mayeri</name>
    <dbReference type="NCBI Taxonomy" id="1317129"/>
    <lineage>
        <taxon>Eukaryota</taxon>
        <taxon>Metazoa</taxon>
        <taxon>Ecdysozoa</taxon>
        <taxon>Nematoda</taxon>
        <taxon>Chromadorea</taxon>
        <taxon>Rhabditida</taxon>
        <taxon>Rhabditina</taxon>
        <taxon>Diplogasteromorpha</taxon>
        <taxon>Diplogasteroidea</taxon>
        <taxon>Neodiplogasteridae</taxon>
        <taxon>Pristionchus</taxon>
    </lineage>
</organism>
<accession>A0AAN5I2M4</accession>
<sequence length="165" mass="17892">AAKGWKDGDIIVAPFTASVQYAAKCIDVCADTLLANVNEKCSDSGTCHSLSHDKKLKCASDTAALNVNGKVSRHEVKCTRKGWIKVHNAATIKTLVDFKTVTKLQDTIKVECVELCAASLIDPQDMQKKFSADKKISCGTDKTVALYVDGKPTRDEVQCTRGGWI</sequence>
<keyword evidence="2" id="KW-1185">Reference proteome</keyword>
<evidence type="ECO:0000313" key="2">
    <source>
        <dbReference type="Proteomes" id="UP001328107"/>
    </source>
</evidence>
<proteinExistence type="predicted"/>
<dbReference type="EMBL" id="BTRK01000004">
    <property type="protein sequence ID" value="GMR49245.1"/>
    <property type="molecule type" value="Genomic_DNA"/>
</dbReference>
<comment type="caution">
    <text evidence="1">The sequence shown here is derived from an EMBL/GenBank/DDBJ whole genome shotgun (WGS) entry which is preliminary data.</text>
</comment>
<feature type="non-terminal residue" evidence="1">
    <location>
        <position position="1"/>
    </location>
</feature>